<proteinExistence type="predicted"/>
<evidence type="ECO:0000313" key="1">
    <source>
        <dbReference type="EMBL" id="XCH33158.1"/>
    </source>
</evidence>
<dbReference type="RefSeq" id="WP_353714405.1">
    <property type="nucleotide sequence ID" value="NZ_CP159307.1"/>
</dbReference>
<organism evidence="1">
    <name type="scientific">Dehalogenimonas sp. 4OHTPN</name>
    <dbReference type="NCBI Taxonomy" id="3166643"/>
    <lineage>
        <taxon>Bacteria</taxon>
        <taxon>Bacillati</taxon>
        <taxon>Chloroflexota</taxon>
        <taxon>Dehalococcoidia</taxon>
        <taxon>Dehalococcoidales</taxon>
        <taxon>Dehalococcoidaceae</taxon>
        <taxon>Dehalogenimonas</taxon>
    </lineage>
</organism>
<dbReference type="AlphaFoldDB" id="A0AAU8G8E6"/>
<reference evidence="1" key="1">
    <citation type="submission" date="2024-06" db="EMBL/GenBank/DDBJ databases">
        <title>A Novel Isolate, Dehalogenimonas sp. Strain 4OHTPN, Dechlorinates Aromatic 4 Hydroxy chlorothalonil by a Novel Reductive Dehalogenase.</title>
        <authorList>
            <person name="Liu G."/>
        </authorList>
    </citation>
    <scope>NUCLEOTIDE SEQUENCE</scope>
    <source>
        <strain evidence="1">4OHTPN</strain>
    </source>
</reference>
<protein>
    <recommendedName>
        <fullName evidence="2">CARDB domain-containing protein</fullName>
    </recommendedName>
</protein>
<name>A0AAU8G8E6_9CHLR</name>
<sequence length="167" mass="16859">MLQYHSGDKYATPATEAKAAEYGVRGFPSIYFDGGNPAIGAGSEQSAYNAQTSKIVAALATPPSVALSAAVSFSGGITLTVAVTNTGAAALSGLKLYVVLYEDLGTAEHHYTVRDVLPPVAIGGLGSGAGQQFSVKSSYGGSQTNLQAVVFIKSASGEVLQAALAGR</sequence>
<accession>A0AAU8G8E6</accession>
<dbReference type="EMBL" id="CP159307">
    <property type="protein sequence ID" value="XCH33158.1"/>
    <property type="molecule type" value="Genomic_DNA"/>
</dbReference>
<gene>
    <name evidence="1" type="ORF">ABV300_08400</name>
</gene>
<evidence type="ECO:0008006" key="2">
    <source>
        <dbReference type="Google" id="ProtNLM"/>
    </source>
</evidence>